<dbReference type="PANTHER" id="PTHR30160">
    <property type="entry name" value="TETRAACYLDISACCHARIDE 4'-KINASE-RELATED"/>
    <property type="match status" value="1"/>
</dbReference>
<dbReference type="InterPro" id="IPR002201">
    <property type="entry name" value="Glyco_trans_9"/>
</dbReference>
<evidence type="ECO:0000256" key="13">
    <source>
        <dbReference type="ARBA" id="ARBA00049201"/>
    </source>
</evidence>
<dbReference type="AlphaFoldDB" id="A0A1M5K9N5"/>
<evidence type="ECO:0000256" key="9">
    <source>
        <dbReference type="ARBA" id="ARBA00043995"/>
    </source>
</evidence>
<dbReference type="STRING" id="1122133.SAMN02745157_4330"/>
<dbReference type="RefSeq" id="WP_073057310.1">
    <property type="nucleotide sequence ID" value="NZ_FQUP01000005.1"/>
</dbReference>
<dbReference type="EMBL" id="FQUP01000005">
    <property type="protein sequence ID" value="SHG49562.1"/>
    <property type="molecule type" value="Genomic_DNA"/>
</dbReference>
<name>A0A1M5K9N5_9HYPH</name>
<dbReference type="PANTHER" id="PTHR30160:SF19">
    <property type="entry name" value="LIPOPOLYSACCHARIDE HEPTOSYLTRANSFERASE 1"/>
    <property type="match status" value="1"/>
</dbReference>
<dbReference type="InterPro" id="IPR051199">
    <property type="entry name" value="LPS_LOS_Heptosyltrfase"/>
</dbReference>
<reference evidence="14 15" key="1">
    <citation type="submission" date="2016-11" db="EMBL/GenBank/DDBJ databases">
        <authorList>
            <person name="Jaros S."/>
            <person name="Januszkiewicz K."/>
            <person name="Wedrychowicz H."/>
        </authorList>
    </citation>
    <scope>NUCLEOTIDE SEQUENCE [LARGE SCALE GENOMIC DNA]</scope>
    <source>
        <strain evidence="14 15">DSM 19436</strain>
    </source>
</reference>
<keyword evidence="7" id="KW-0448">Lipopolysaccharide biosynthesis</keyword>
<gene>
    <name evidence="14" type="ORF">SAMN02745157_4330</name>
</gene>
<dbReference type="CDD" id="cd03789">
    <property type="entry name" value="GT9_LPS_heptosyltransferase"/>
    <property type="match status" value="1"/>
</dbReference>
<dbReference type="GO" id="GO:0005886">
    <property type="term" value="C:plasma membrane"/>
    <property type="evidence" value="ECO:0007669"/>
    <property type="project" value="UniProtKB-SubCell"/>
</dbReference>
<sequence length="344" mass="36907">MRVLLVKLSSLGDVVHSFPALTDAASAMPGLEIDWVVDEAFAPLARLHPAVNRVIQLPIRRMKKTPRAAFGDLRLAMHQLRATRYDLIIDAQGLWKSAIVGRLARGGRRHGFSRDTAREGTAALTYDVGHALPEVEHMATRIRRLFAAVLGYPMPQTPVDPGLDRGGVAARSASRPYIVLIHGTTWPTKTWTVEGWRSLAIQAGEAGLDVLLFAHGDKERARVDAIADGIPAARRLPPGRLEAVIPVIAGAEGVVTVDTGLGHLAAAFDLPTVGLYGPTNPGLTGLVGARAHEFIGRLPCVPCEKSSCAIRPDFGEGPPCLADHAPEAVWRALQKLNPNLVGRL</sequence>
<keyword evidence="8" id="KW-0472">Membrane</keyword>
<evidence type="ECO:0000256" key="4">
    <source>
        <dbReference type="ARBA" id="ARBA00022519"/>
    </source>
</evidence>
<keyword evidence="15" id="KW-1185">Reference proteome</keyword>
<evidence type="ECO:0000256" key="6">
    <source>
        <dbReference type="ARBA" id="ARBA00022679"/>
    </source>
</evidence>
<evidence type="ECO:0000256" key="5">
    <source>
        <dbReference type="ARBA" id="ARBA00022676"/>
    </source>
</evidence>
<dbReference type="Pfam" id="PF01075">
    <property type="entry name" value="Glyco_transf_9"/>
    <property type="match status" value="1"/>
</dbReference>
<protein>
    <recommendedName>
        <fullName evidence="11">Lipopolysaccharide heptosyltransferase 1</fullName>
        <ecNumber evidence="10">2.4.99.23</ecNumber>
    </recommendedName>
    <alternativeName>
        <fullName evidence="12">ADP-heptose:lipopolysaccharide heptosyltransferase I</fullName>
    </alternativeName>
</protein>
<evidence type="ECO:0000256" key="10">
    <source>
        <dbReference type="ARBA" id="ARBA00044041"/>
    </source>
</evidence>
<evidence type="ECO:0000256" key="2">
    <source>
        <dbReference type="ARBA" id="ARBA00004713"/>
    </source>
</evidence>
<dbReference type="InterPro" id="IPR011908">
    <property type="entry name" value="LipoPS_heptosylTferase-I"/>
</dbReference>
<comment type="pathway">
    <text evidence="2">Bacterial outer membrane biogenesis; LPS core biosynthesis.</text>
</comment>
<evidence type="ECO:0000256" key="8">
    <source>
        <dbReference type="ARBA" id="ARBA00023136"/>
    </source>
</evidence>
<evidence type="ECO:0000256" key="12">
    <source>
        <dbReference type="ARBA" id="ARBA00044330"/>
    </source>
</evidence>
<keyword evidence="6 14" id="KW-0808">Transferase</keyword>
<evidence type="ECO:0000313" key="15">
    <source>
        <dbReference type="Proteomes" id="UP000184485"/>
    </source>
</evidence>
<comment type="subcellular location">
    <subcellularLocation>
        <location evidence="1">Cell inner membrane</location>
        <topology evidence="1">Peripheral membrane protein</topology>
        <orientation evidence="1">Cytoplasmic side</orientation>
    </subcellularLocation>
</comment>
<comment type="catalytic activity">
    <reaction evidence="13">
        <text>an alpha-Kdo-(2-&gt;4)-alpha-Kdo-(2-&gt;6)-lipid A + ADP-L-glycero-beta-D-manno-heptose = an L-alpha-D-Hep-(1-&gt;5)-[alpha-Kdo-(2-&gt;4)]-alpha-Kdo-(2-&gt;6)-lipid A + ADP + H(+)</text>
        <dbReference type="Rhea" id="RHEA:74067"/>
        <dbReference type="ChEBI" id="CHEBI:15378"/>
        <dbReference type="ChEBI" id="CHEBI:61506"/>
        <dbReference type="ChEBI" id="CHEBI:176431"/>
        <dbReference type="ChEBI" id="CHEBI:193068"/>
        <dbReference type="ChEBI" id="CHEBI:456216"/>
        <dbReference type="EC" id="2.4.99.23"/>
    </reaction>
</comment>
<dbReference type="OrthoDB" id="9807356at2"/>
<dbReference type="EC" id="2.4.99.23" evidence="10"/>
<dbReference type="Gene3D" id="3.40.50.2000">
    <property type="entry name" value="Glycogen Phosphorylase B"/>
    <property type="match status" value="2"/>
</dbReference>
<evidence type="ECO:0000256" key="3">
    <source>
        <dbReference type="ARBA" id="ARBA00022475"/>
    </source>
</evidence>
<evidence type="ECO:0000256" key="7">
    <source>
        <dbReference type="ARBA" id="ARBA00022985"/>
    </source>
</evidence>
<proteinExistence type="inferred from homology"/>
<keyword evidence="5" id="KW-0328">Glycosyltransferase</keyword>
<dbReference type="Proteomes" id="UP000184485">
    <property type="component" value="Unassembled WGS sequence"/>
</dbReference>
<keyword evidence="4" id="KW-0997">Cell inner membrane</keyword>
<evidence type="ECO:0000313" key="14">
    <source>
        <dbReference type="EMBL" id="SHG49562.1"/>
    </source>
</evidence>
<dbReference type="NCBIfam" id="TIGR02193">
    <property type="entry name" value="heptsyl_trn_I"/>
    <property type="match status" value="1"/>
</dbReference>
<dbReference type="GO" id="GO:0009244">
    <property type="term" value="P:lipopolysaccharide core region biosynthetic process"/>
    <property type="evidence" value="ECO:0007669"/>
    <property type="project" value="InterPro"/>
</dbReference>
<keyword evidence="3" id="KW-1003">Cell membrane</keyword>
<evidence type="ECO:0000256" key="11">
    <source>
        <dbReference type="ARBA" id="ARBA00044190"/>
    </source>
</evidence>
<comment type="similarity">
    <text evidence="9">Belongs to the glycosyltransferase 9 family.</text>
</comment>
<organism evidence="14 15">
    <name type="scientific">Kaistia soli DSM 19436</name>
    <dbReference type="NCBI Taxonomy" id="1122133"/>
    <lineage>
        <taxon>Bacteria</taxon>
        <taxon>Pseudomonadati</taxon>
        <taxon>Pseudomonadota</taxon>
        <taxon>Alphaproteobacteria</taxon>
        <taxon>Hyphomicrobiales</taxon>
        <taxon>Kaistiaceae</taxon>
        <taxon>Kaistia</taxon>
    </lineage>
</organism>
<dbReference type="SUPFAM" id="SSF53756">
    <property type="entry name" value="UDP-Glycosyltransferase/glycogen phosphorylase"/>
    <property type="match status" value="1"/>
</dbReference>
<accession>A0A1M5K9N5</accession>
<dbReference type="GO" id="GO:0005829">
    <property type="term" value="C:cytosol"/>
    <property type="evidence" value="ECO:0007669"/>
    <property type="project" value="TreeGrafter"/>
</dbReference>
<dbReference type="GO" id="GO:0008713">
    <property type="term" value="F:ADP-heptose-lipopolysaccharide heptosyltransferase activity"/>
    <property type="evidence" value="ECO:0007669"/>
    <property type="project" value="TreeGrafter"/>
</dbReference>
<evidence type="ECO:0000256" key="1">
    <source>
        <dbReference type="ARBA" id="ARBA00004515"/>
    </source>
</evidence>